<dbReference type="EnsemblMetazoa" id="ACUA026768-RA">
    <property type="protein sequence ID" value="ACUA026768-PA"/>
    <property type="gene ID" value="ACUA026768"/>
</dbReference>
<organism evidence="2 3">
    <name type="scientific">Anopheles culicifacies</name>
    <dbReference type="NCBI Taxonomy" id="139723"/>
    <lineage>
        <taxon>Eukaryota</taxon>
        <taxon>Metazoa</taxon>
        <taxon>Ecdysozoa</taxon>
        <taxon>Arthropoda</taxon>
        <taxon>Hexapoda</taxon>
        <taxon>Insecta</taxon>
        <taxon>Pterygota</taxon>
        <taxon>Neoptera</taxon>
        <taxon>Endopterygota</taxon>
        <taxon>Diptera</taxon>
        <taxon>Nematocera</taxon>
        <taxon>Culicoidea</taxon>
        <taxon>Culicidae</taxon>
        <taxon>Anophelinae</taxon>
        <taxon>Anopheles</taxon>
        <taxon>culicifacies species complex</taxon>
    </lineage>
</organism>
<dbReference type="EMBL" id="AXCM01019423">
    <property type="status" value="NOT_ANNOTATED_CDS"/>
    <property type="molecule type" value="Genomic_DNA"/>
</dbReference>
<dbReference type="VEuPathDB" id="VectorBase:ACUA026768"/>
<evidence type="ECO:0000256" key="1">
    <source>
        <dbReference type="SAM" id="MobiDB-lite"/>
    </source>
</evidence>
<accession>A0A182MUU1</accession>
<feature type="compositionally biased region" description="Acidic residues" evidence="1">
    <location>
        <begin position="94"/>
        <end position="108"/>
    </location>
</feature>
<proteinExistence type="predicted"/>
<name>A0A182MUU1_9DIPT</name>
<dbReference type="Proteomes" id="UP000075883">
    <property type="component" value="Unassembled WGS sequence"/>
</dbReference>
<sequence length="108" mass="12492">MLYGNVAMRRVTVRLLVSVVLYGVYAAAGWTEAAPQVDQWHHPNDALFPVDLMHRVCERDCASEPSYLCDFYVCDEEREPTEEVEDTNEHDSNTYEDDGEETEEEEEE</sequence>
<reference evidence="2" key="2">
    <citation type="submission" date="2020-05" db="UniProtKB">
        <authorList>
            <consortium name="EnsemblMetazoa"/>
        </authorList>
    </citation>
    <scope>IDENTIFICATION</scope>
    <source>
        <strain evidence="2">A-37</strain>
    </source>
</reference>
<keyword evidence="3" id="KW-1185">Reference proteome</keyword>
<protein>
    <submittedName>
        <fullName evidence="2">Uncharacterized protein</fullName>
    </submittedName>
</protein>
<dbReference type="AlphaFoldDB" id="A0A182MUU1"/>
<feature type="region of interest" description="Disordered" evidence="1">
    <location>
        <begin position="78"/>
        <end position="108"/>
    </location>
</feature>
<evidence type="ECO:0000313" key="3">
    <source>
        <dbReference type="Proteomes" id="UP000075883"/>
    </source>
</evidence>
<evidence type="ECO:0000313" key="2">
    <source>
        <dbReference type="EnsemblMetazoa" id="ACUA026768-PA"/>
    </source>
</evidence>
<reference evidence="3" key="1">
    <citation type="submission" date="2013-09" db="EMBL/GenBank/DDBJ databases">
        <title>The Genome Sequence of Anopheles culicifacies species A.</title>
        <authorList>
            <consortium name="The Broad Institute Genomics Platform"/>
            <person name="Neafsey D.E."/>
            <person name="Besansky N."/>
            <person name="Howell P."/>
            <person name="Walton C."/>
            <person name="Young S.K."/>
            <person name="Zeng Q."/>
            <person name="Gargeya S."/>
            <person name="Fitzgerald M."/>
            <person name="Haas B."/>
            <person name="Abouelleil A."/>
            <person name="Allen A.W."/>
            <person name="Alvarado L."/>
            <person name="Arachchi H.M."/>
            <person name="Berlin A.M."/>
            <person name="Chapman S.B."/>
            <person name="Gainer-Dewar J."/>
            <person name="Goldberg J."/>
            <person name="Griggs A."/>
            <person name="Gujja S."/>
            <person name="Hansen M."/>
            <person name="Howarth C."/>
            <person name="Imamovic A."/>
            <person name="Ireland A."/>
            <person name="Larimer J."/>
            <person name="McCowan C."/>
            <person name="Murphy C."/>
            <person name="Pearson M."/>
            <person name="Poon T.W."/>
            <person name="Priest M."/>
            <person name="Roberts A."/>
            <person name="Saif S."/>
            <person name="Shea T."/>
            <person name="Sisk P."/>
            <person name="Sykes S."/>
            <person name="Wortman J."/>
            <person name="Nusbaum C."/>
            <person name="Birren B."/>
        </authorList>
    </citation>
    <scope>NUCLEOTIDE SEQUENCE [LARGE SCALE GENOMIC DNA]</scope>
    <source>
        <strain evidence="3">A-37</strain>
    </source>
</reference>